<evidence type="ECO:0000313" key="2">
    <source>
        <dbReference type="Proteomes" id="UP000019801"/>
    </source>
</evidence>
<accession>X5MHR5</accession>
<dbReference type="Proteomes" id="UP000019801">
    <property type="component" value="Chromosome I"/>
</dbReference>
<proteinExistence type="predicted"/>
<dbReference type="PATRIC" id="fig|38323.4.peg.1177"/>
<organism evidence="1 2">
    <name type="scientific">Bartonella henselae</name>
    <name type="common">Rochalimaea henselae</name>
    <dbReference type="NCBI Taxonomy" id="38323"/>
    <lineage>
        <taxon>Bacteria</taxon>
        <taxon>Pseudomonadati</taxon>
        <taxon>Pseudomonadota</taxon>
        <taxon>Alphaproteobacteria</taxon>
        <taxon>Hyphomicrobiales</taxon>
        <taxon>Bartonellaceae</taxon>
        <taxon>Bartonella</taxon>
    </lineage>
</organism>
<gene>
    <name evidence="1" type="ORF">BM1374165_01115</name>
</gene>
<dbReference type="AlphaFoldDB" id="X5MHR5"/>
<dbReference type="KEGG" id="bhs:BM1374165_01115"/>
<reference evidence="2" key="1">
    <citation type="submission" date="2013-11" db="EMBL/GenBank/DDBJ databases">
        <title>Genome sequencing of Bartonella spp. isolated from human blood.</title>
        <authorList>
            <person name="Raoult D."/>
        </authorList>
    </citation>
    <scope>NUCLEOTIDE SEQUENCE</scope>
    <source>
        <strain evidence="2">BM1374165</strain>
    </source>
</reference>
<name>X5MHR5_BARHN</name>
<dbReference type="EMBL" id="HG969191">
    <property type="protein sequence ID" value="CDO47115.1"/>
    <property type="molecule type" value="Genomic_DNA"/>
</dbReference>
<protein>
    <submittedName>
        <fullName evidence="1">Uncharacterized protein</fullName>
    </submittedName>
</protein>
<evidence type="ECO:0000313" key="1">
    <source>
        <dbReference type="EMBL" id="CDO47115.1"/>
    </source>
</evidence>
<dbReference type="RefSeq" id="WP_038487918.1">
    <property type="nucleotide sequence ID" value="NZ_CACVBK010000004.1"/>
</dbReference>
<sequence>MIFWFKRHLFLVMMALAVFFMVLARAFQLGKKSEQYKKTEYALKTATTRLEVENEINQKSDVDVRTDTDLFNWLRNK</sequence>